<dbReference type="SMART" id="SM00054">
    <property type="entry name" value="EFh"/>
    <property type="match status" value="1"/>
</dbReference>
<feature type="region of interest" description="Disordered" evidence="7">
    <location>
        <begin position="149"/>
        <end position="185"/>
    </location>
</feature>
<comment type="subcellular location">
    <subcellularLocation>
        <location evidence="1">Cytoplasm</location>
        <location evidence="1">Cytoskeleton</location>
        <location evidence="1">Microtubule organizing center</location>
        <location evidence="1">Centrosome</location>
    </subcellularLocation>
</comment>
<feature type="compositionally biased region" description="Low complexity" evidence="7">
    <location>
        <begin position="416"/>
        <end position="433"/>
    </location>
</feature>
<keyword evidence="6" id="KW-0175">Coiled coil</keyword>
<keyword evidence="3" id="KW-0597">Phosphoprotein</keyword>
<feature type="domain" description="EF-hand" evidence="8">
    <location>
        <begin position="117"/>
        <end position="152"/>
    </location>
</feature>
<name>A0ABD0M2J9_9CAEN</name>
<evidence type="ECO:0000259" key="8">
    <source>
        <dbReference type="PROSITE" id="PS50222"/>
    </source>
</evidence>
<feature type="region of interest" description="Disordered" evidence="7">
    <location>
        <begin position="46"/>
        <end position="78"/>
    </location>
</feature>
<evidence type="ECO:0000313" key="10">
    <source>
        <dbReference type="Proteomes" id="UP001519460"/>
    </source>
</evidence>
<evidence type="ECO:0000256" key="7">
    <source>
        <dbReference type="SAM" id="MobiDB-lite"/>
    </source>
</evidence>
<feature type="region of interest" description="Disordered" evidence="7">
    <location>
        <begin position="415"/>
        <end position="437"/>
    </location>
</feature>
<sequence length="1276" mass="147444">RCLCSGIIIGHQPHAQRNLSVRASEGVDESYYMYRQDDGGGHLRVGKHRKSSEGQVETFEAEGQLAASPEPEQHGLDSDTGLEQLRHVCSKLGVGRHGYLTQGELGRVCQFIGMEQMDDEELEELFSKLDMDHDGYISFDEFVSGLSQHSSSRSYDTPTRHVQASRPLSARKARTPLPPAQQDRLTPSTYVSGDTISLFSSLASSFTGFARGEDIVDYWENLGVTDGNSILMSLGFDPHSKIHLKELSSTLVSEWVGQMSVENTLGHAVSTLYRNELTYLRSALDQTSEERDKLKSDLMDALSRNALLAAEVDERHAQLEKSYEARLQSLEQHHTEQVRSLQTQLEKERESQSSQSASLKQTSEQIQELQQQVTTLQEKLATAETDLAIAKRELTQAREKQSDWELQYNRLKKEMQQQQQQQSELESPSSLSWEQEKQIAMETAERYAAENKELKDRNDELVAQLEELQQRLSSGHRRGSTSSQNRGASSHSRIPVFTRANSISSETSMDDDDLLSSTEGLFFNRHSVTAADNEHGEKAPSLSSELQQQQRMKRGERRERERKEIEHAYRIEIAELEDRFQAEKVQILDNFDKEKAKLSEELQGRLTERLAEQQKELQNAFTMEKQDLLQQYESKMNLMQVQHDQQVKELTERIRQEIQEAEKRPNSNSSDLEETLSLKIAEVEEEKAELEKKLEKMRLRYEAELQSHRIKSEQQLAELRASVDERVQNELEKVFSRGASALKGKLKDDFQHLVQHHQQHRDDHTTSDEIPDKEELCAAFEQEKLMLVNHYESQIVALQEELGALRQDFEAEHTAFQQLQSGDLAQTIRQEMQTARRLRANRIRAKMFPLQSISEQDEVSGQVDQLRQSWEEERRELAVQNQLLEEELADMKGMLMQERQRAAEAHSLRETVRRLRAENKEVECMAESLQEKLARGHQQQDMERANFERRIDELEREKERALRLQALQNAGPGSSGSFNAATDNQTVDVLEKVIQQVEAVQTVSPREHQVDQGNLDQLQGEITHLNHQLQEARTAQFEFQQLKEECEMLRQSNISLEDMVRTLRQRSEKDQTERKREEQEQLYDSWEERKKLQNLLQRTTDKLLKTSSEMAGSQTHLVREVEQLKQKAGNMVELETFTGLQVSLLETQRHAISLQEALTERTQLADRIMAEAEKERRQERDTWEEERRDMQGRLDSTMDMYRSLALQHKQLRQSSTKLGALVKDLYVENADLMSVLQHTEGKQRAAERRCRKLQERCQAWHDAVYRMYHSTSTNGE</sequence>
<feature type="non-terminal residue" evidence="9">
    <location>
        <position position="1"/>
    </location>
</feature>
<dbReference type="InterPro" id="IPR011992">
    <property type="entry name" value="EF-hand-dom_pair"/>
</dbReference>
<feature type="region of interest" description="Disordered" evidence="7">
    <location>
        <begin position="470"/>
        <end position="495"/>
    </location>
</feature>
<organism evidence="9 10">
    <name type="scientific">Batillaria attramentaria</name>
    <dbReference type="NCBI Taxonomy" id="370345"/>
    <lineage>
        <taxon>Eukaryota</taxon>
        <taxon>Metazoa</taxon>
        <taxon>Spiralia</taxon>
        <taxon>Lophotrochozoa</taxon>
        <taxon>Mollusca</taxon>
        <taxon>Gastropoda</taxon>
        <taxon>Caenogastropoda</taxon>
        <taxon>Sorbeoconcha</taxon>
        <taxon>Cerithioidea</taxon>
        <taxon>Batillariidae</taxon>
        <taxon>Batillaria</taxon>
    </lineage>
</organism>
<feature type="coiled-coil region" evidence="6">
    <location>
        <begin position="867"/>
        <end position="964"/>
    </location>
</feature>
<keyword evidence="4" id="KW-0106">Calcium</keyword>
<feature type="compositionally biased region" description="Polar residues" evidence="7">
    <location>
        <begin position="480"/>
        <end position="492"/>
    </location>
</feature>
<keyword evidence="2" id="KW-0963">Cytoplasm</keyword>
<feature type="compositionally biased region" description="Polar residues" evidence="7">
    <location>
        <begin position="149"/>
        <end position="162"/>
    </location>
</feature>
<feature type="region of interest" description="Disordered" evidence="7">
    <location>
        <begin position="331"/>
        <end position="363"/>
    </location>
</feature>
<feature type="coiled-coil region" evidence="6">
    <location>
        <begin position="629"/>
        <end position="711"/>
    </location>
</feature>
<keyword evidence="10" id="KW-1185">Reference proteome</keyword>
<dbReference type="PROSITE" id="PS50222">
    <property type="entry name" value="EF_HAND_2"/>
    <property type="match status" value="1"/>
</dbReference>
<proteinExistence type="predicted"/>
<dbReference type="Proteomes" id="UP001519460">
    <property type="component" value="Unassembled WGS sequence"/>
</dbReference>
<evidence type="ECO:0000313" key="9">
    <source>
        <dbReference type="EMBL" id="KAK7505603.1"/>
    </source>
</evidence>
<dbReference type="InterPro" id="IPR002048">
    <property type="entry name" value="EF_hand_dom"/>
</dbReference>
<evidence type="ECO:0000256" key="4">
    <source>
        <dbReference type="ARBA" id="ARBA00022837"/>
    </source>
</evidence>
<accession>A0ABD0M2J9</accession>
<evidence type="ECO:0000256" key="6">
    <source>
        <dbReference type="SAM" id="Coils"/>
    </source>
</evidence>
<comment type="caution">
    <text evidence="9">The sequence shown here is derived from an EMBL/GenBank/DDBJ whole genome shotgun (WGS) entry which is preliminary data.</text>
</comment>
<evidence type="ECO:0000256" key="3">
    <source>
        <dbReference type="ARBA" id="ARBA00022553"/>
    </source>
</evidence>
<reference evidence="9 10" key="1">
    <citation type="journal article" date="2023" name="Sci. Data">
        <title>Genome assembly of the Korean intertidal mud-creeper Batillaria attramentaria.</title>
        <authorList>
            <person name="Patra A.K."/>
            <person name="Ho P.T."/>
            <person name="Jun S."/>
            <person name="Lee S.J."/>
            <person name="Kim Y."/>
            <person name="Won Y.J."/>
        </authorList>
    </citation>
    <scope>NUCLEOTIDE SEQUENCE [LARGE SCALE GENOMIC DNA]</scope>
    <source>
        <strain evidence="9">Wonlab-2016</strain>
    </source>
</reference>
<dbReference type="PANTHER" id="PTHR18905">
    <property type="entry name" value="NINEIN"/>
    <property type="match status" value="1"/>
</dbReference>
<feature type="region of interest" description="Disordered" evidence="7">
    <location>
        <begin position="532"/>
        <end position="561"/>
    </location>
</feature>
<feature type="coiled-coil region" evidence="6">
    <location>
        <begin position="1015"/>
        <end position="1109"/>
    </location>
</feature>
<dbReference type="AlphaFoldDB" id="A0ABD0M2J9"/>
<protein>
    <recommendedName>
        <fullName evidence="8">EF-hand domain-containing protein</fullName>
    </recommendedName>
</protein>
<dbReference type="EMBL" id="JACVVK020000010">
    <property type="protein sequence ID" value="KAK7505603.1"/>
    <property type="molecule type" value="Genomic_DNA"/>
</dbReference>
<gene>
    <name evidence="9" type="ORF">BaRGS_00003348</name>
</gene>
<keyword evidence="5" id="KW-0206">Cytoskeleton</keyword>
<dbReference type="SUPFAM" id="SSF47473">
    <property type="entry name" value="EF-hand"/>
    <property type="match status" value="1"/>
</dbReference>
<dbReference type="PROSITE" id="PS00018">
    <property type="entry name" value="EF_HAND_1"/>
    <property type="match status" value="1"/>
</dbReference>
<evidence type="ECO:0000256" key="2">
    <source>
        <dbReference type="ARBA" id="ARBA00022490"/>
    </source>
</evidence>
<evidence type="ECO:0000256" key="5">
    <source>
        <dbReference type="ARBA" id="ARBA00023212"/>
    </source>
</evidence>
<dbReference type="Gene3D" id="1.10.238.10">
    <property type="entry name" value="EF-hand"/>
    <property type="match status" value="1"/>
</dbReference>
<dbReference type="PANTHER" id="PTHR18905:SF13">
    <property type="entry name" value="NON-CENTROSOMAL MICROTUBULE ARRAY"/>
    <property type="match status" value="1"/>
</dbReference>
<dbReference type="InterPro" id="IPR018247">
    <property type="entry name" value="EF_Hand_1_Ca_BS"/>
</dbReference>
<dbReference type="CDD" id="cd00051">
    <property type="entry name" value="EFh"/>
    <property type="match status" value="1"/>
</dbReference>
<dbReference type="GO" id="GO:0005813">
    <property type="term" value="C:centrosome"/>
    <property type="evidence" value="ECO:0007669"/>
    <property type="project" value="UniProtKB-SubCell"/>
</dbReference>
<dbReference type="Pfam" id="PF13499">
    <property type="entry name" value="EF-hand_7"/>
    <property type="match status" value="1"/>
</dbReference>
<evidence type="ECO:0000256" key="1">
    <source>
        <dbReference type="ARBA" id="ARBA00004300"/>
    </source>
</evidence>